<gene>
    <name evidence="3" type="ORF">ACFOUV_16615</name>
</gene>
<keyword evidence="1" id="KW-0175">Coiled coil</keyword>
<keyword evidence="2" id="KW-0732">Signal</keyword>
<dbReference type="SUPFAM" id="SSF140423">
    <property type="entry name" value="MW0975(SA0943)-like"/>
    <property type="match status" value="1"/>
</dbReference>
<dbReference type="Proteomes" id="UP001595772">
    <property type="component" value="Unassembled WGS sequence"/>
</dbReference>
<sequence length="218" mass="25361">MRIKNLLFILPTILIVLLAACSSQSTEEQIHSHLEQAVGLEAEFENQQSAITDLEVQEQEIYNQIIDLGMEDFQQITELSNEALSIIDQREEKIELEKQSIESSQEEFTKIEDLIPNLEDTEVKEKAEAMYGVMDNRYSTYIALNKAYVNSLELEKELYTMLLQEEIEQEELTEQINSINESYEQVLDLNEQFNNHTVEYNALKKEFYDAAELVVSYE</sequence>
<name>A0ABV8H3D5_9BACI</name>
<dbReference type="InterPro" id="IPR019454">
    <property type="entry name" value="Lipoprot_YkyA-like"/>
</dbReference>
<proteinExistence type="predicted"/>
<dbReference type="EMBL" id="JBHSAO010000014">
    <property type="protein sequence ID" value="MFC4025412.1"/>
    <property type="molecule type" value="Genomic_DNA"/>
</dbReference>
<protein>
    <submittedName>
        <fullName evidence="3">YkyA family protein</fullName>
    </submittedName>
</protein>
<dbReference type="InterPro" id="IPR036785">
    <property type="entry name" value="YkyA-like_sf"/>
</dbReference>
<dbReference type="Gene3D" id="1.20.120.570">
    <property type="entry name" value="YkyA-like"/>
    <property type="match status" value="1"/>
</dbReference>
<evidence type="ECO:0000313" key="3">
    <source>
        <dbReference type="EMBL" id="MFC4025412.1"/>
    </source>
</evidence>
<organism evidence="3 4">
    <name type="scientific">Oceanobacillus longus</name>
    <dbReference type="NCBI Taxonomy" id="930120"/>
    <lineage>
        <taxon>Bacteria</taxon>
        <taxon>Bacillati</taxon>
        <taxon>Bacillota</taxon>
        <taxon>Bacilli</taxon>
        <taxon>Bacillales</taxon>
        <taxon>Bacillaceae</taxon>
        <taxon>Oceanobacillus</taxon>
    </lineage>
</organism>
<feature type="coiled-coil region" evidence="1">
    <location>
        <begin position="162"/>
        <end position="206"/>
    </location>
</feature>
<accession>A0ABV8H3D5</accession>
<feature type="signal peptide" evidence="2">
    <location>
        <begin position="1"/>
        <end position="25"/>
    </location>
</feature>
<reference evidence="4" key="1">
    <citation type="journal article" date="2019" name="Int. J. Syst. Evol. Microbiol.">
        <title>The Global Catalogue of Microorganisms (GCM) 10K type strain sequencing project: providing services to taxonomists for standard genome sequencing and annotation.</title>
        <authorList>
            <consortium name="The Broad Institute Genomics Platform"/>
            <consortium name="The Broad Institute Genome Sequencing Center for Infectious Disease"/>
            <person name="Wu L."/>
            <person name="Ma J."/>
        </authorList>
    </citation>
    <scope>NUCLEOTIDE SEQUENCE [LARGE SCALE GENOMIC DNA]</scope>
    <source>
        <strain evidence="4">IBRC-M 10703</strain>
    </source>
</reference>
<evidence type="ECO:0000256" key="2">
    <source>
        <dbReference type="SAM" id="SignalP"/>
    </source>
</evidence>
<comment type="caution">
    <text evidence="3">The sequence shown here is derived from an EMBL/GenBank/DDBJ whole genome shotgun (WGS) entry which is preliminary data.</text>
</comment>
<dbReference type="PROSITE" id="PS51257">
    <property type="entry name" value="PROKAR_LIPOPROTEIN"/>
    <property type="match status" value="1"/>
</dbReference>
<keyword evidence="4" id="KW-1185">Reference proteome</keyword>
<evidence type="ECO:0000313" key="4">
    <source>
        <dbReference type="Proteomes" id="UP001595772"/>
    </source>
</evidence>
<feature type="chain" id="PRO_5045416682" evidence="2">
    <location>
        <begin position="26"/>
        <end position="218"/>
    </location>
</feature>
<dbReference type="RefSeq" id="WP_379497907.1">
    <property type="nucleotide sequence ID" value="NZ_JBHSAO010000014.1"/>
</dbReference>
<dbReference type="Pfam" id="PF10368">
    <property type="entry name" value="YkyA"/>
    <property type="match status" value="1"/>
</dbReference>
<evidence type="ECO:0000256" key="1">
    <source>
        <dbReference type="SAM" id="Coils"/>
    </source>
</evidence>